<comment type="caution">
    <text evidence="5">The sequence shown here is derived from an EMBL/GenBank/DDBJ whole genome shotgun (WGS) entry which is preliminary data.</text>
</comment>
<evidence type="ECO:0000313" key="5">
    <source>
        <dbReference type="EMBL" id="KPM48242.1"/>
    </source>
</evidence>
<dbReference type="RefSeq" id="WP_055145374.1">
    <property type="nucleotide sequence ID" value="NZ_JXSZ01000006.1"/>
</dbReference>
<organism evidence="5 6">
    <name type="scientific">Jiulongibacter sediminis</name>
    <dbReference type="NCBI Taxonomy" id="1605367"/>
    <lineage>
        <taxon>Bacteria</taxon>
        <taxon>Pseudomonadati</taxon>
        <taxon>Bacteroidota</taxon>
        <taxon>Cytophagia</taxon>
        <taxon>Cytophagales</taxon>
        <taxon>Leadbetterellaceae</taxon>
        <taxon>Jiulongibacter</taxon>
    </lineage>
</organism>
<dbReference type="Gene3D" id="2.60.120.200">
    <property type="match status" value="1"/>
</dbReference>
<dbReference type="NCBIfam" id="NF045639">
    <property type="entry name" value="GCX_COOH"/>
    <property type="match status" value="1"/>
</dbReference>
<keyword evidence="2" id="KW-1015">Disulfide bond</keyword>
<gene>
    <name evidence="5" type="ORF">AFM12_06165</name>
</gene>
<dbReference type="STRING" id="1605367.AFM12_06165"/>
<evidence type="ECO:0000313" key="6">
    <source>
        <dbReference type="Proteomes" id="UP000050454"/>
    </source>
</evidence>
<dbReference type="AlphaFoldDB" id="A0A0P7BLW8"/>
<evidence type="ECO:0000259" key="4">
    <source>
        <dbReference type="SMART" id="SM00560"/>
    </source>
</evidence>
<feature type="signal peptide" evidence="3">
    <location>
        <begin position="1"/>
        <end position="19"/>
    </location>
</feature>
<accession>A0A0P7BLW8</accession>
<feature type="domain" description="LamG-like jellyroll fold" evidence="4">
    <location>
        <begin position="840"/>
        <end position="967"/>
    </location>
</feature>
<dbReference type="SUPFAM" id="SSF49899">
    <property type="entry name" value="Concanavalin A-like lectins/glucanases"/>
    <property type="match status" value="1"/>
</dbReference>
<keyword evidence="6" id="KW-1185">Reference proteome</keyword>
<proteinExistence type="predicted"/>
<keyword evidence="1 3" id="KW-0732">Signal</keyword>
<evidence type="ECO:0000256" key="3">
    <source>
        <dbReference type="SAM" id="SignalP"/>
    </source>
</evidence>
<dbReference type="Proteomes" id="UP000050454">
    <property type="component" value="Unassembled WGS sequence"/>
</dbReference>
<dbReference type="GO" id="GO:0004553">
    <property type="term" value="F:hydrolase activity, hydrolyzing O-glycosyl compounds"/>
    <property type="evidence" value="ECO:0007669"/>
    <property type="project" value="UniProtKB-ARBA"/>
</dbReference>
<evidence type="ECO:0000256" key="1">
    <source>
        <dbReference type="ARBA" id="ARBA00022729"/>
    </source>
</evidence>
<dbReference type="EMBL" id="LGTQ01000006">
    <property type="protein sequence ID" value="KPM48242.1"/>
    <property type="molecule type" value="Genomic_DNA"/>
</dbReference>
<feature type="chain" id="PRO_5006135978" description="LamG-like jellyroll fold domain-containing protein" evidence="3">
    <location>
        <begin position="20"/>
        <end position="1143"/>
    </location>
</feature>
<dbReference type="SMART" id="SM00560">
    <property type="entry name" value="LamGL"/>
    <property type="match status" value="1"/>
</dbReference>
<sequence>MKKLLYLALFFSTPSVLLAQTPGPYNNSAWGNTLNGNSLGSGGFVTIYSSLKSVDGGDFWAVKVNSSNPAIEDVNISAAMAQVPLSKRLKAKAGEPFTIDIHTAAFAATDFQNPTPGLNFWTADTSTVYFANSANESKPNGLGQSGEVSTYSDFFSWDPKFPMNYYAPGQVNYEGFKNQFVFTKGSEEGYIVFRIEEREYTTTEVTGTIPTGIAYTTVLFIPFVVEGPLERQIEPIGVVTKPQIPHMILHRPPGDLSKASITTGQKTCRNLEETYQYENSVSGRASFKWGTKLELGIIVTQELEAYYQVTGSIGGGDIQISTNSKETCIETVSSIEQKSLDEGSIGGDLFIGYGFDAEYGKATNLYIDSLGQIQYYYGIYMVPILPLRDFQLTERGIRNDMAENLALANDTSAPEEIRVKAQNQADAWQKVLDLNAANILLAKSGPTIHNDLTWDGNVAAKTFNKTVDFSLTRSIETTSYFGGGIAAEFLVEYGGTGASGGINFMTTSTYGSKTDESTSNSTTISYSFEDNDTDDHFTVRTFRDPMFGTPVFDLIGNNNRSSCPFEGGYQLDRPALKFSGTTSKTLTVNDVTLGQPANFKLNICNDSNFPRSYVLKVKDESLPSNMTILANGGSNITSSPITLSVEPNTCLYNRDLDIIRTLATVPTEINNLVLEWYAECEPDIKDSLVLNASWAIPPPPVLGNLPDANPARNIYVCGAIQPISLEATCSGGTQPYWYKSPTGGVTLGINSITDNNAIDGDEYYVSCESSNYISPRSFFGKVVFHSSPVVITESGPLSFCGPGSVTFNSYADNNNKALSLVKANNQYVEVPHSNSLNLSTSFTLEAWVNYTGENVAIIDKGNYDYLWMLNANGNANKLGYFERGIGWKYSNDAVPENTWTHVAVSLQSGIIRFYINGVESGYGFLGSAFQDNLPMNIGRQQPSSCQCNHFNGSMDELRLWNVAKSQAEIQASMKIGVPVNSAGLVAYYKFNEASGTSVIDATGNNNNGVLMNGASRQTAITVPFNELNVSWAPLNTTASSFTATTSGTYTASVDYGLGCTTSVNKTVSVNSNATLVSLSSPTDDFSSDTVFKTASSTNGKIVASNKVTGTAKVTYQAKSLELNAGFIANSGTVFSAEIGGCPN</sequence>
<name>A0A0P7BLW8_9BACT</name>
<evidence type="ECO:0000256" key="2">
    <source>
        <dbReference type="ARBA" id="ARBA00023157"/>
    </source>
</evidence>
<dbReference type="GO" id="GO:0005975">
    <property type="term" value="P:carbohydrate metabolic process"/>
    <property type="evidence" value="ECO:0007669"/>
    <property type="project" value="UniProtKB-ARBA"/>
</dbReference>
<protein>
    <recommendedName>
        <fullName evidence="4">LamG-like jellyroll fold domain-containing protein</fullName>
    </recommendedName>
</protein>
<reference evidence="5 6" key="1">
    <citation type="submission" date="2015-07" db="EMBL/GenBank/DDBJ databases">
        <title>The draft genome sequence of Leadbetterella sp. JN14-9.</title>
        <authorList>
            <person name="Liu Y."/>
            <person name="Du J."/>
            <person name="Shao Z."/>
        </authorList>
    </citation>
    <scope>NUCLEOTIDE SEQUENCE [LARGE SCALE GENOMIC DNA]</scope>
    <source>
        <strain evidence="5 6">JN14-9</strain>
    </source>
</reference>
<dbReference type="InterPro" id="IPR055015">
    <property type="entry name" value="GCX_COOH"/>
</dbReference>
<dbReference type="Pfam" id="PF13385">
    <property type="entry name" value="Laminin_G_3"/>
    <property type="match status" value="1"/>
</dbReference>
<dbReference type="InterPro" id="IPR006558">
    <property type="entry name" value="LamG-like"/>
</dbReference>
<dbReference type="InterPro" id="IPR013320">
    <property type="entry name" value="ConA-like_dom_sf"/>
</dbReference>